<keyword evidence="10 12" id="KW-0448">Lipopolysaccharide biosynthesis</keyword>
<dbReference type="AlphaFoldDB" id="A0A2S6F1R5"/>
<evidence type="ECO:0000313" key="14">
    <source>
        <dbReference type="EMBL" id="PPK31377.1"/>
    </source>
</evidence>
<comment type="caution">
    <text evidence="14">The sequence shown here is derived from an EMBL/GenBank/DDBJ whole genome shotgun (WGS) entry which is preliminary data.</text>
</comment>
<dbReference type="OrthoDB" id="9805604at2"/>
<dbReference type="InterPro" id="IPR023214">
    <property type="entry name" value="HAD_sf"/>
</dbReference>
<evidence type="ECO:0000256" key="12">
    <source>
        <dbReference type="PIRNR" id="PIRNR006118"/>
    </source>
</evidence>
<sequence>MFFNIEKKMNDLLEKAKKIKCLICDVDGVLSDGLLHIDNHGNELKSFHVQDGMGLKLLMAAGIQVAIITTAQNAVVDHRMEQLGITHYYKGQVDKRNAYQHLKKTLGLNDEEFAYIGDDLPDLPLIQQVGLGVAVSNAVPQVLEFADWRTERTGGRGAVRELCDLILNAQNKAELAITGYLKQ</sequence>
<dbReference type="SUPFAM" id="SSF56784">
    <property type="entry name" value="HAD-like"/>
    <property type="match status" value="1"/>
</dbReference>
<dbReference type="Gene3D" id="3.40.50.1000">
    <property type="entry name" value="HAD superfamily/HAD-like"/>
    <property type="match status" value="1"/>
</dbReference>
<dbReference type="CDD" id="cd01630">
    <property type="entry name" value="HAD_KDO-like"/>
    <property type="match status" value="1"/>
</dbReference>
<evidence type="ECO:0000256" key="3">
    <source>
        <dbReference type="ARBA" id="ARBA00005893"/>
    </source>
</evidence>
<comment type="catalytic activity">
    <reaction evidence="1 12">
        <text>3-deoxy-alpha-D-manno-2-octulosonate-8-phosphate + H2O = 3-deoxy-alpha-D-manno-oct-2-ulosonate + phosphate</text>
        <dbReference type="Rhea" id="RHEA:11500"/>
        <dbReference type="ChEBI" id="CHEBI:15377"/>
        <dbReference type="ChEBI" id="CHEBI:43474"/>
        <dbReference type="ChEBI" id="CHEBI:85985"/>
        <dbReference type="ChEBI" id="CHEBI:85986"/>
        <dbReference type="EC" id="3.1.3.45"/>
    </reaction>
</comment>
<keyword evidence="7 12" id="KW-0479">Metal-binding</keyword>
<gene>
    <name evidence="14" type="primary">kdsC</name>
    <name evidence="14" type="ORF">C3928_04895</name>
</gene>
<dbReference type="NCBIfam" id="TIGR01662">
    <property type="entry name" value="HAD-SF-IIIA"/>
    <property type="match status" value="1"/>
</dbReference>
<accession>A0A2S6F1R5</accession>
<comment type="similarity">
    <text evidence="3 12">Belongs to the KdsC family.</text>
</comment>
<organism evidence="14 15">
    <name type="scientific">Legionella pneumophila</name>
    <dbReference type="NCBI Taxonomy" id="446"/>
    <lineage>
        <taxon>Bacteria</taxon>
        <taxon>Pseudomonadati</taxon>
        <taxon>Pseudomonadota</taxon>
        <taxon>Gammaproteobacteria</taxon>
        <taxon>Legionellales</taxon>
        <taxon>Legionellaceae</taxon>
        <taxon>Legionella</taxon>
    </lineage>
</organism>
<evidence type="ECO:0000256" key="6">
    <source>
        <dbReference type="ARBA" id="ARBA00020092"/>
    </source>
</evidence>
<dbReference type="SFLD" id="SFLDG01138">
    <property type="entry name" value="C1.6.2:_Deoxy-d-mannose-octulo"/>
    <property type="match status" value="1"/>
</dbReference>
<dbReference type="NCBIfam" id="TIGR01670">
    <property type="entry name" value="KdsC-phosphatas"/>
    <property type="match status" value="1"/>
</dbReference>
<proteinExistence type="inferred from homology"/>
<dbReference type="SFLD" id="SFLDG01136">
    <property type="entry name" value="C1.6:_Phosphoserine_Phosphatas"/>
    <property type="match status" value="1"/>
</dbReference>
<dbReference type="InterPro" id="IPR036412">
    <property type="entry name" value="HAD-like_sf"/>
</dbReference>
<dbReference type="FunFam" id="3.40.50.1000:FF:000029">
    <property type="entry name" value="3-deoxy-D-manno-octulosonate 8-phosphate phosphatase KdsC"/>
    <property type="match status" value="1"/>
</dbReference>
<comment type="function">
    <text evidence="12">Catalyzes the hydrolysis of 3-deoxy-D-manno-octulosonate 8-phosphate (KDO 8-P) to 3-deoxy-D-manno-octulosonate (KDO) and inorganic phosphate.</text>
</comment>
<dbReference type="Pfam" id="PF08282">
    <property type="entry name" value="Hydrolase_3"/>
    <property type="match status" value="1"/>
</dbReference>
<comment type="cofactor">
    <cofactor evidence="2 12 13">
        <name>Mg(2+)</name>
        <dbReference type="ChEBI" id="CHEBI:18420"/>
    </cofactor>
</comment>
<dbReference type="InterPro" id="IPR010023">
    <property type="entry name" value="KdsC_fam"/>
</dbReference>
<dbReference type="EMBL" id="PQWY01000010">
    <property type="protein sequence ID" value="PPK31377.1"/>
    <property type="molecule type" value="Genomic_DNA"/>
</dbReference>
<evidence type="ECO:0000256" key="5">
    <source>
        <dbReference type="ARBA" id="ARBA00013066"/>
    </source>
</evidence>
<dbReference type="GO" id="GO:0008781">
    <property type="term" value="F:N-acylneuraminate cytidylyltransferase activity"/>
    <property type="evidence" value="ECO:0007669"/>
    <property type="project" value="TreeGrafter"/>
</dbReference>
<dbReference type="GO" id="GO:0046872">
    <property type="term" value="F:metal ion binding"/>
    <property type="evidence" value="ECO:0007669"/>
    <property type="project" value="UniProtKB-UniRule"/>
</dbReference>
<evidence type="ECO:0000256" key="10">
    <source>
        <dbReference type="ARBA" id="ARBA00022985"/>
    </source>
</evidence>
<feature type="binding site" evidence="13">
    <location>
        <position position="25"/>
    </location>
    <ligand>
        <name>Mg(2+)</name>
        <dbReference type="ChEBI" id="CHEBI:18420"/>
    </ligand>
</feature>
<dbReference type="NCBIfam" id="NF007019">
    <property type="entry name" value="PRK09484.1"/>
    <property type="match status" value="1"/>
</dbReference>
<evidence type="ECO:0000256" key="7">
    <source>
        <dbReference type="ARBA" id="ARBA00022723"/>
    </source>
</evidence>
<protein>
    <recommendedName>
        <fullName evidence="6 12">3-deoxy-D-manno-octulosonate 8-phosphate phosphatase KdsC</fullName>
        <ecNumber evidence="5 12">3.1.3.45</ecNumber>
    </recommendedName>
    <alternativeName>
        <fullName evidence="11 12">KDO 8-P phosphatase</fullName>
    </alternativeName>
</protein>
<feature type="binding site" evidence="13">
    <location>
        <position position="118"/>
    </location>
    <ligand>
        <name>Mg(2+)</name>
        <dbReference type="ChEBI" id="CHEBI:18420"/>
    </ligand>
</feature>
<dbReference type="GO" id="GO:0019143">
    <property type="term" value="F:3-deoxy-manno-octulosonate-8-phosphatase activity"/>
    <property type="evidence" value="ECO:0007669"/>
    <property type="project" value="UniProtKB-UniRule"/>
</dbReference>
<dbReference type="SFLD" id="SFLDS00003">
    <property type="entry name" value="Haloacid_Dehalogenase"/>
    <property type="match status" value="1"/>
</dbReference>
<dbReference type="EC" id="3.1.3.45" evidence="5 12"/>
<dbReference type="GO" id="GO:0009103">
    <property type="term" value="P:lipopolysaccharide biosynthetic process"/>
    <property type="evidence" value="ECO:0007669"/>
    <property type="project" value="UniProtKB-UniRule"/>
</dbReference>
<dbReference type="InterPro" id="IPR006549">
    <property type="entry name" value="HAD-SF_hydro_IIIA"/>
</dbReference>
<evidence type="ECO:0000256" key="4">
    <source>
        <dbReference type="ARBA" id="ARBA00011881"/>
    </source>
</evidence>
<evidence type="ECO:0000256" key="8">
    <source>
        <dbReference type="ARBA" id="ARBA00022801"/>
    </source>
</evidence>
<evidence type="ECO:0000256" key="13">
    <source>
        <dbReference type="PIRSR" id="PIRSR006118-2"/>
    </source>
</evidence>
<dbReference type="Proteomes" id="UP000239239">
    <property type="component" value="Unassembled WGS sequence"/>
</dbReference>
<keyword evidence="8 12" id="KW-0378">Hydrolase</keyword>
<dbReference type="PIRSF" id="PIRSF006118">
    <property type="entry name" value="KDO8-P_Ptase"/>
    <property type="match status" value="1"/>
</dbReference>
<evidence type="ECO:0000256" key="11">
    <source>
        <dbReference type="ARBA" id="ARBA00031051"/>
    </source>
</evidence>
<feature type="binding site" evidence="13">
    <location>
        <position position="27"/>
    </location>
    <ligand>
        <name>substrate</name>
    </ligand>
</feature>
<reference evidence="14 15" key="1">
    <citation type="submission" date="2018-02" db="EMBL/GenBank/DDBJ databases">
        <title>Draft genome sequences of four Legionella pneumophila clinical strains isolated in Ontario.</title>
        <authorList>
            <person name="Fortuna A."/>
            <person name="Ramnarine R."/>
            <person name="Li A."/>
            <person name="Frantz C."/>
            <person name="Mallo G."/>
        </authorList>
    </citation>
    <scope>NUCLEOTIDE SEQUENCE [LARGE SCALE GENOMIC DNA]</scope>
    <source>
        <strain evidence="14 15">LG61</strain>
    </source>
</reference>
<evidence type="ECO:0000256" key="2">
    <source>
        <dbReference type="ARBA" id="ARBA00001946"/>
    </source>
</evidence>
<keyword evidence="9 12" id="KW-0460">Magnesium</keyword>
<comment type="subunit">
    <text evidence="4 12">Homotetramer.</text>
</comment>
<evidence type="ECO:0000256" key="1">
    <source>
        <dbReference type="ARBA" id="ARBA00000898"/>
    </source>
</evidence>
<name>A0A2S6F1R5_LEGPN</name>
<evidence type="ECO:0000256" key="9">
    <source>
        <dbReference type="ARBA" id="ARBA00022842"/>
    </source>
</evidence>
<dbReference type="InterPro" id="IPR050793">
    <property type="entry name" value="CMP-NeuNAc_synthase"/>
</dbReference>
<dbReference type="PANTHER" id="PTHR21485">
    <property type="entry name" value="HAD SUPERFAMILY MEMBERS CMAS AND KDSC"/>
    <property type="match status" value="1"/>
</dbReference>
<dbReference type="PANTHER" id="PTHR21485:SF6">
    <property type="entry name" value="N-ACYLNEURAMINATE CYTIDYLYLTRANSFERASE-RELATED"/>
    <property type="match status" value="1"/>
</dbReference>
<evidence type="ECO:0000313" key="15">
    <source>
        <dbReference type="Proteomes" id="UP000239239"/>
    </source>
</evidence>